<comment type="caution">
    <text evidence="1">The sequence shown here is derived from an EMBL/GenBank/DDBJ whole genome shotgun (WGS) entry which is preliminary data.</text>
</comment>
<gene>
    <name evidence="1" type="ORF">GLW30_14690</name>
</gene>
<dbReference type="Pfam" id="PF13289">
    <property type="entry name" value="SIR2_2"/>
    <property type="match status" value="1"/>
</dbReference>
<proteinExistence type="predicted"/>
<evidence type="ECO:0000313" key="1">
    <source>
        <dbReference type="EMBL" id="MYL68970.1"/>
    </source>
</evidence>
<accession>A0A6B1INX5</accession>
<dbReference type="Proteomes" id="UP000452321">
    <property type="component" value="Unassembled WGS sequence"/>
</dbReference>
<sequence length="571" mass="65971">MGSGISQRYIDAPNWWDLLDQLSQMCTEIKRPVEYYGEEFSNPEIGTEFVGPYRDWAWNDKGIHNHFDERVFEEDGGKDKYLKYKVAELLRDLSPDSESDLPTEYESEIDSLKKISPSAVITTNYDTLLETVFPGFERMIGQDIYSSDSRKVGDLFKIHGGISDPNSIVLTQNDYKKFNEEKKYISAKLLTYFTEHPVLILGHSASDENIQKILYDLDRMIPTEENDLIDNIFLVDYKKDPSDLESRNELSHEELIDVGEGRRVRVNAIRAHNFEWIFDAFSQREEAMDEVEVNKIREFTDKIYDITTKNAPRRKLNFERLEYMSSDENLEKLLGFVPIDNPETVEGLRQAGIPIGEGEISTEPVEDINQRLNAATRDYTSNNSLIDRRKTILEFRKRISDLDLNQTKRDFLLRSSLRNSLQGADWMVGYGDDIQDELKQIIDDPELSKSVQQRLEYTALVLNNQDLLEYLHKNYYPDNGLLVGPRLTDLIDQPIEKRVARYGSGTNILFTEDEVTTSELIGNEEETERLLNICSDILIEEENSDDTPEPSNATDFRKLELVKIANNIDSL</sequence>
<organism evidence="1 2">
    <name type="scientific">Halorubrum distributum</name>
    <dbReference type="NCBI Taxonomy" id="29283"/>
    <lineage>
        <taxon>Archaea</taxon>
        <taxon>Methanobacteriati</taxon>
        <taxon>Methanobacteriota</taxon>
        <taxon>Stenosarchaea group</taxon>
        <taxon>Halobacteria</taxon>
        <taxon>Halobacteriales</taxon>
        <taxon>Haloferacaceae</taxon>
        <taxon>Halorubrum</taxon>
        <taxon>Halorubrum distributum group</taxon>
    </lineage>
</organism>
<evidence type="ECO:0000313" key="2">
    <source>
        <dbReference type="Proteomes" id="UP000452321"/>
    </source>
</evidence>
<dbReference type="RefSeq" id="WP_159359122.1">
    <property type="nucleotide sequence ID" value="NZ_WMFC01000027.1"/>
</dbReference>
<dbReference type="EMBL" id="WMFC01000027">
    <property type="protein sequence ID" value="MYL68970.1"/>
    <property type="molecule type" value="Genomic_DNA"/>
</dbReference>
<protein>
    <submittedName>
        <fullName evidence="1">Uncharacterized protein</fullName>
    </submittedName>
</protein>
<dbReference type="AlphaFoldDB" id="A0A6B1INX5"/>
<reference evidence="1 2" key="1">
    <citation type="submission" date="2019-11" db="EMBL/GenBank/DDBJ databases">
        <title>Genome sequences of 17 halophilic strains isolated from different environments.</title>
        <authorList>
            <person name="Furrow R.E."/>
        </authorList>
    </citation>
    <scope>NUCLEOTIDE SEQUENCE [LARGE SCALE GENOMIC DNA]</scope>
    <source>
        <strain evidence="1 2">22502_06_Cabo</strain>
    </source>
</reference>
<name>A0A6B1INX5_9EURY</name>